<dbReference type="PROSITE" id="PS50943">
    <property type="entry name" value="HTH_CROC1"/>
    <property type="match status" value="1"/>
</dbReference>
<comment type="caution">
    <text evidence="3">The sequence shown here is derived from an EMBL/GenBank/DDBJ whole genome shotgun (WGS) entry which is preliminary data.</text>
</comment>
<evidence type="ECO:0000259" key="2">
    <source>
        <dbReference type="PROSITE" id="PS50943"/>
    </source>
</evidence>
<dbReference type="Proteomes" id="UP000782312">
    <property type="component" value="Unassembled WGS sequence"/>
</dbReference>
<gene>
    <name evidence="3" type="ORF">HYZ11_12950</name>
</gene>
<proteinExistence type="predicted"/>
<name>A0A932I2D0_UNCTE</name>
<evidence type="ECO:0000313" key="4">
    <source>
        <dbReference type="Proteomes" id="UP000782312"/>
    </source>
</evidence>
<dbReference type="AlphaFoldDB" id="A0A932I2D0"/>
<organism evidence="3 4">
    <name type="scientific">Tectimicrobiota bacterium</name>
    <dbReference type="NCBI Taxonomy" id="2528274"/>
    <lineage>
        <taxon>Bacteria</taxon>
        <taxon>Pseudomonadati</taxon>
        <taxon>Nitrospinota/Tectimicrobiota group</taxon>
        <taxon>Candidatus Tectimicrobiota</taxon>
    </lineage>
</organism>
<dbReference type="GO" id="GO:0003700">
    <property type="term" value="F:DNA-binding transcription factor activity"/>
    <property type="evidence" value="ECO:0007669"/>
    <property type="project" value="TreeGrafter"/>
</dbReference>
<dbReference type="PANTHER" id="PTHR46797:SF1">
    <property type="entry name" value="METHYLPHOSPHONATE SYNTHASE"/>
    <property type="match status" value="1"/>
</dbReference>
<evidence type="ECO:0000256" key="1">
    <source>
        <dbReference type="ARBA" id="ARBA00023125"/>
    </source>
</evidence>
<dbReference type="GO" id="GO:0005829">
    <property type="term" value="C:cytosol"/>
    <property type="evidence" value="ECO:0007669"/>
    <property type="project" value="TreeGrafter"/>
</dbReference>
<dbReference type="Gene3D" id="1.10.260.40">
    <property type="entry name" value="lambda repressor-like DNA-binding domains"/>
    <property type="match status" value="1"/>
</dbReference>
<evidence type="ECO:0000313" key="3">
    <source>
        <dbReference type="EMBL" id="MBI3128507.1"/>
    </source>
</evidence>
<dbReference type="InterPro" id="IPR050807">
    <property type="entry name" value="TransReg_Diox_bact_type"/>
</dbReference>
<dbReference type="GO" id="GO:0003677">
    <property type="term" value="F:DNA binding"/>
    <property type="evidence" value="ECO:0007669"/>
    <property type="project" value="UniProtKB-KW"/>
</dbReference>
<dbReference type="SMART" id="SM00530">
    <property type="entry name" value="HTH_XRE"/>
    <property type="match status" value="1"/>
</dbReference>
<dbReference type="InterPro" id="IPR001387">
    <property type="entry name" value="Cro/C1-type_HTH"/>
</dbReference>
<reference evidence="3" key="1">
    <citation type="submission" date="2020-07" db="EMBL/GenBank/DDBJ databases">
        <title>Huge and variable diversity of episymbiotic CPR bacteria and DPANN archaea in groundwater ecosystems.</title>
        <authorList>
            <person name="He C.Y."/>
            <person name="Keren R."/>
            <person name="Whittaker M."/>
            <person name="Farag I.F."/>
            <person name="Doudna J."/>
            <person name="Cate J.H.D."/>
            <person name="Banfield J.F."/>
        </authorList>
    </citation>
    <scope>NUCLEOTIDE SEQUENCE</scope>
    <source>
        <strain evidence="3">NC_groundwater_763_Ag_S-0.2um_68_21</strain>
    </source>
</reference>
<dbReference type="Pfam" id="PF01381">
    <property type="entry name" value="HTH_3"/>
    <property type="match status" value="1"/>
</dbReference>
<dbReference type="CDD" id="cd00093">
    <property type="entry name" value="HTH_XRE"/>
    <property type="match status" value="1"/>
</dbReference>
<dbReference type="InterPro" id="IPR010982">
    <property type="entry name" value="Lambda_DNA-bd_dom_sf"/>
</dbReference>
<dbReference type="EMBL" id="JACPUR010000030">
    <property type="protein sequence ID" value="MBI3128507.1"/>
    <property type="molecule type" value="Genomic_DNA"/>
</dbReference>
<accession>A0A932I2D0</accession>
<feature type="domain" description="HTH cro/C1-type" evidence="2">
    <location>
        <begin position="5"/>
        <end position="59"/>
    </location>
</feature>
<dbReference type="SUPFAM" id="SSF47413">
    <property type="entry name" value="lambda repressor-like DNA-binding domains"/>
    <property type="match status" value="1"/>
</dbReference>
<sequence length="95" mass="10667">MGSLIREVRESKGVTQVELCTKVGINQSKLSQIENGKYLPSLVTLQRLAWGLDCKICDLWKDEPPTVTLTDPRYLGRADRGLTKKPIAKKRNLEG</sequence>
<protein>
    <submittedName>
        <fullName evidence="3">Helix-turn-helix transcriptional regulator</fullName>
    </submittedName>
</protein>
<keyword evidence="1" id="KW-0238">DNA-binding</keyword>
<dbReference type="PANTHER" id="PTHR46797">
    <property type="entry name" value="HTH-TYPE TRANSCRIPTIONAL REGULATOR"/>
    <property type="match status" value="1"/>
</dbReference>